<dbReference type="SUPFAM" id="SSF53067">
    <property type="entry name" value="Actin-like ATPase domain"/>
    <property type="match status" value="2"/>
</dbReference>
<accession>A0A8H7TTL9</accession>
<dbReference type="InterPro" id="IPR004000">
    <property type="entry name" value="Actin"/>
</dbReference>
<gene>
    <name evidence="2" type="ORF">IM811_001193</name>
</gene>
<feature type="compositionally biased region" description="Basic and acidic residues" evidence="1">
    <location>
        <begin position="101"/>
        <end position="113"/>
    </location>
</feature>
<protein>
    <submittedName>
        <fullName evidence="2">Uncharacterized protein</fullName>
    </submittedName>
</protein>
<reference evidence="2" key="1">
    <citation type="submission" date="2020-10" db="EMBL/GenBank/DDBJ databases">
        <title>High-Quality Genome Resource of Clonostachys rosea strain S41 by Oxford Nanopore Long-Read Sequencing.</title>
        <authorList>
            <person name="Wang H."/>
        </authorList>
    </citation>
    <scope>NUCLEOTIDE SEQUENCE</scope>
    <source>
        <strain evidence="2">S41</strain>
    </source>
</reference>
<feature type="compositionally biased region" description="Polar residues" evidence="1">
    <location>
        <begin position="1"/>
        <end position="38"/>
    </location>
</feature>
<name>A0A8H7TTL9_BIOOC</name>
<sequence>MAKQATIKTPQKGQTKPISHLQHTPQISLLSEYQQYSDGGNRRQHGSHVTSDIRRARSGAAATTPATPDQPHRYKLRARRDSTPSRRSSSRRDRSNRKTRHAVEDDNHEPASEHHHRHESLEQGAANVLEGGVRPLNFFAVREKLFNCSGRSLKRTNTTASNTTTATTTMASAGGKWREEQILIICPGSRTTMAQLGCSELTPPTHRFPTRMFKDGDEWRPYYTYQRKRVVDGVEKEEWVEDVDEDEGATWPIQGGQIVNMDAFLAFLDHVHSMLTTTYHNTPIMLMASPQWTRPDCEAIAQYIFEKTRTPALCMINSAIATQYGLKFPNMTVVDIGYEKVDVTAIYDGRVVNHLDLGPPRFDDQISGGEVFTRKLMKLLEGKKFNRDMAEQLKKSPICEVLPYAPNAKSLVDLPKETGVAQPVAEPEKVVEVPESNEAPKPPQLQTLQKQRMENRMETTTACWMWRV</sequence>
<dbReference type="InterPro" id="IPR043129">
    <property type="entry name" value="ATPase_NBD"/>
</dbReference>
<evidence type="ECO:0000313" key="3">
    <source>
        <dbReference type="Proteomes" id="UP000616885"/>
    </source>
</evidence>
<evidence type="ECO:0000256" key="1">
    <source>
        <dbReference type="SAM" id="MobiDB-lite"/>
    </source>
</evidence>
<feature type="region of interest" description="Disordered" evidence="1">
    <location>
        <begin position="1"/>
        <end position="120"/>
    </location>
</feature>
<dbReference type="Gene3D" id="3.90.640.60">
    <property type="match status" value="1"/>
</dbReference>
<organism evidence="2 3">
    <name type="scientific">Bionectria ochroleuca</name>
    <name type="common">Gliocladium roseum</name>
    <dbReference type="NCBI Taxonomy" id="29856"/>
    <lineage>
        <taxon>Eukaryota</taxon>
        <taxon>Fungi</taxon>
        <taxon>Dikarya</taxon>
        <taxon>Ascomycota</taxon>
        <taxon>Pezizomycotina</taxon>
        <taxon>Sordariomycetes</taxon>
        <taxon>Hypocreomycetidae</taxon>
        <taxon>Hypocreales</taxon>
        <taxon>Bionectriaceae</taxon>
        <taxon>Clonostachys</taxon>
    </lineage>
</organism>
<evidence type="ECO:0000313" key="2">
    <source>
        <dbReference type="EMBL" id="KAF9759499.1"/>
    </source>
</evidence>
<comment type="caution">
    <text evidence="2">The sequence shown here is derived from an EMBL/GenBank/DDBJ whole genome shotgun (WGS) entry which is preliminary data.</text>
</comment>
<dbReference type="EMBL" id="JADCTT010000001">
    <property type="protein sequence ID" value="KAF9759499.1"/>
    <property type="molecule type" value="Genomic_DNA"/>
</dbReference>
<dbReference type="Pfam" id="PF00022">
    <property type="entry name" value="Actin"/>
    <property type="match status" value="1"/>
</dbReference>
<dbReference type="AlphaFoldDB" id="A0A8H7TTL9"/>
<proteinExistence type="predicted"/>
<dbReference type="Gene3D" id="3.30.420.40">
    <property type="match status" value="1"/>
</dbReference>
<dbReference type="PANTHER" id="PTHR11937">
    <property type="entry name" value="ACTIN"/>
    <property type="match status" value="1"/>
</dbReference>
<dbReference type="Proteomes" id="UP000616885">
    <property type="component" value="Unassembled WGS sequence"/>
</dbReference>